<feature type="non-terminal residue" evidence="3">
    <location>
        <position position="427"/>
    </location>
</feature>
<keyword evidence="4" id="KW-1185">Reference proteome</keyword>
<gene>
    <name evidence="3" type="ORF">BDY21DRAFT_278823</name>
</gene>
<organism evidence="3 4">
    <name type="scientific">Lineolata rhizophorae</name>
    <dbReference type="NCBI Taxonomy" id="578093"/>
    <lineage>
        <taxon>Eukaryota</taxon>
        <taxon>Fungi</taxon>
        <taxon>Dikarya</taxon>
        <taxon>Ascomycota</taxon>
        <taxon>Pezizomycotina</taxon>
        <taxon>Dothideomycetes</taxon>
        <taxon>Dothideomycetes incertae sedis</taxon>
        <taxon>Lineolatales</taxon>
        <taxon>Lineolataceae</taxon>
        <taxon>Lineolata</taxon>
    </lineage>
</organism>
<protein>
    <recommendedName>
        <fullName evidence="2">PH domain-containing protein</fullName>
    </recommendedName>
</protein>
<dbReference type="Gene3D" id="2.30.29.30">
    <property type="entry name" value="Pleckstrin-homology domain (PH domain)/Phosphotyrosine-binding domain (PTB)"/>
    <property type="match status" value="1"/>
</dbReference>
<evidence type="ECO:0000256" key="1">
    <source>
        <dbReference type="SAM" id="MobiDB-lite"/>
    </source>
</evidence>
<proteinExistence type="predicted"/>
<evidence type="ECO:0000259" key="2">
    <source>
        <dbReference type="SMART" id="SM00233"/>
    </source>
</evidence>
<dbReference type="InterPro" id="IPR011993">
    <property type="entry name" value="PH-like_dom_sf"/>
</dbReference>
<feature type="region of interest" description="Disordered" evidence="1">
    <location>
        <begin position="1"/>
        <end position="20"/>
    </location>
</feature>
<dbReference type="SMART" id="SM00233">
    <property type="entry name" value="PH"/>
    <property type="match status" value="1"/>
</dbReference>
<dbReference type="EMBL" id="MU001671">
    <property type="protein sequence ID" value="KAF2461272.1"/>
    <property type="molecule type" value="Genomic_DNA"/>
</dbReference>
<dbReference type="OrthoDB" id="5865767at2759"/>
<accession>A0A6A6PBU5</accession>
<name>A0A6A6PBU5_9PEZI</name>
<evidence type="ECO:0000313" key="4">
    <source>
        <dbReference type="Proteomes" id="UP000799766"/>
    </source>
</evidence>
<dbReference type="PANTHER" id="PTHR37283:SF1">
    <property type="entry name" value="PH DOMAIN-CONTAINING PROTEIN YHR131C"/>
    <property type="match status" value="1"/>
</dbReference>
<feature type="region of interest" description="Disordered" evidence="1">
    <location>
        <begin position="29"/>
        <end position="55"/>
    </location>
</feature>
<evidence type="ECO:0000313" key="3">
    <source>
        <dbReference type="EMBL" id="KAF2461272.1"/>
    </source>
</evidence>
<dbReference type="SUPFAM" id="SSF50729">
    <property type="entry name" value="PH domain-like"/>
    <property type="match status" value="1"/>
</dbReference>
<dbReference type="Proteomes" id="UP000799766">
    <property type="component" value="Unassembled WGS sequence"/>
</dbReference>
<reference evidence="3" key="1">
    <citation type="journal article" date="2020" name="Stud. Mycol.">
        <title>101 Dothideomycetes genomes: a test case for predicting lifestyles and emergence of pathogens.</title>
        <authorList>
            <person name="Haridas S."/>
            <person name="Albert R."/>
            <person name="Binder M."/>
            <person name="Bloem J."/>
            <person name="Labutti K."/>
            <person name="Salamov A."/>
            <person name="Andreopoulos B."/>
            <person name="Baker S."/>
            <person name="Barry K."/>
            <person name="Bills G."/>
            <person name="Bluhm B."/>
            <person name="Cannon C."/>
            <person name="Castanera R."/>
            <person name="Culley D."/>
            <person name="Daum C."/>
            <person name="Ezra D."/>
            <person name="Gonzalez J."/>
            <person name="Henrissat B."/>
            <person name="Kuo A."/>
            <person name="Liang C."/>
            <person name="Lipzen A."/>
            <person name="Lutzoni F."/>
            <person name="Magnuson J."/>
            <person name="Mondo S."/>
            <person name="Nolan M."/>
            <person name="Ohm R."/>
            <person name="Pangilinan J."/>
            <person name="Park H.-J."/>
            <person name="Ramirez L."/>
            <person name="Alfaro M."/>
            <person name="Sun H."/>
            <person name="Tritt A."/>
            <person name="Yoshinaga Y."/>
            <person name="Zwiers L.-H."/>
            <person name="Turgeon B."/>
            <person name="Goodwin S."/>
            <person name="Spatafora J."/>
            <person name="Crous P."/>
            <person name="Grigoriev I."/>
        </authorList>
    </citation>
    <scope>NUCLEOTIDE SEQUENCE</scope>
    <source>
        <strain evidence="3">ATCC 16933</strain>
    </source>
</reference>
<dbReference type="AlphaFoldDB" id="A0A6A6PBU5"/>
<dbReference type="InterPro" id="IPR001849">
    <property type="entry name" value="PH_domain"/>
</dbReference>
<dbReference type="PANTHER" id="PTHR37283">
    <property type="entry name" value="PH DOMAIN-CONTAINING PROTEIN YHR131C"/>
    <property type="match status" value="1"/>
</dbReference>
<feature type="domain" description="PH" evidence="2">
    <location>
        <begin position="74"/>
        <end position="227"/>
    </location>
</feature>
<sequence>MSGTGPSSTRTPGRSDRYQTYGYHNSFHLHASPDLESPHTSSFGLPSPQRILGPKLQQTSSPAADVLPRYTCSIRHEGAVSVRQEFTTPFDRAKDSTRWRDYHAVLQGTKLSLHRLQSSSHLLSPKLRRQRANTPGKLVREYSLQHAEVGVAADFAKTPLAPRSALAKLIPRSQWREAYELDAHLFEPPREWALRLRAEAEQFIMCVPSLDDMLDWCEMLCAAVDIANPLDDRSEPRYRSLPRRNRRRHVVDTTRVVEEIGNSARPGSGSGATEAERRLVEEQERIIARLYPNLGIDGQARERADRHDGNDTTAIITTTITASNSNTNDNDVTATVLASRPSFSDSYNPKSPLYRRRVPSQSQIVRYRRRCAPLLLESSPRASNVLFCQGKRWIIDKREDRLVPFEVLPPRYESHNFKDEDRARVLE</sequence>
<feature type="compositionally biased region" description="Polar residues" evidence="1">
    <location>
        <begin position="1"/>
        <end position="12"/>
    </location>
</feature>